<dbReference type="SMART" id="SM00774">
    <property type="entry name" value="WRKY"/>
    <property type="match status" value="2"/>
</dbReference>
<dbReference type="Pfam" id="PF03106">
    <property type="entry name" value="WRKY"/>
    <property type="match status" value="2"/>
</dbReference>
<dbReference type="PANTHER" id="PTHR31221:SF193">
    <property type="entry name" value="WRKY TRANSCRIPTION FACTOR PROTEIN 1-RELATED"/>
    <property type="match status" value="1"/>
</dbReference>
<dbReference type="InterPro" id="IPR044810">
    <property type="entry name" value="WRKY_plant"/>
</dbReference>
<name>A5ATM7_VITVI</name>
<feature type="domain" description="WRKY" evidence="8">
    <location>
        <begin position="388"/>
        <end position="446"/>
    </location>
</feature>
<reference evidence="9" key="1">
    <citation type="journal article" date="2007" name="PLoS ONE">
        <title>The first genome sequence of an elite grapevine cultivar (Pinot noir Vitis vinifera L.): coping with a highly heterozygous genome.</title>
        <authorList>
            <person name="Velasco R."/>
            <person name="Zharkikh A."/>
            <person name="Troggio M."/>
            <person name="Cartwright D.A."/>
            <person name="Cestaro A."/>
            <person name="Pruss D."/>
            <person name="Pindo M."/>
            <person name="FitzGerald L.M."/>
            <person name="Vezzulli S."/>
            <person name="Reid J."/>
            <person name="Malacarne G."/>
            <person name="Iliev D."/>
            <person name="Coppola G."/>
            <person name="Wardell B."/>
            <person name="Micheletti D."/>
            <person name="Macalma T."/>
            <person name="Facci M."/>
            <person name="Mitchell J.T."/>
            <person name="Perazzolli M."/>
            <person name="Eldredge G."/>
            <person name="Gatto P."/>
            <person name="Oyzerski R."/>
            <person name="Moretto M."/>
            <person name="Gutin N."/>
            <person name="Stefanini M."/>
            <person name="Chen Y."/>
            <person name="Segala C."/>
            <person name="Davenport C."/>
            <person name="Dematte L."/>
            <person name="Mraz A."/>
            <person name="Battilana J."/>
            <person name="Stormo K."/>
            <person name="Costa F."/>
            <person name="Tao Q."/>
            <person name="Si-Ammour A."/>
            <person name="Harkins T."/>
            <person name="Lackey A."/>
            <person name="Perbost C."/>
            <person name="Taillon B."/>
            <person name="Stella A."/>
            <person name="Solovyev V."/>
            <person name="Fawcett J.A."/>
            <person name="Sterck L."/>
            <person name="Vandepoele K."/>
            <person name="Grando S.M."/>
            <person name="Toppo S."/>
            <person name="Moser C."/>
            <person name="Lanchbury J."/>
            <person name="Bogden R."/>
            <person name="Skolnick M."/>
            <person name="Sgaramella V."/>
            <person name="Bhatnagar S.K."/>
            <person name="Fontana P."/>
            <person name="Gutin A."/>
            <person name="Van de Peer Y."/>
            <person name="Salamini F."/>
            <person name="Viola R."/>
        </authorList>
    </citation>
    <scope>NUCLEOTIDE SEQUENCE</scope>
</reference>
<dbReference type="FunFam" id="2.20.25.80:FF:000006">
    <property type="entry name" value="WRKY transcription factor"/>
    <property type="match status" value="1"/>
</dbReference>
<evidence type="ECO:0000256" key="3">
    <source>
        <dbReference type="ARBA" id="ARBA00023015"/>
    </source>
</evidence>
<dbReference type="PANTHER" id="PTHR31221">
    <property type="entry name" value="WRKY TRANSCRIPTION FACTOR PROTEIN 1-RELATED"/>
    <property type="match status" value="1"/>
</dbReference>
<evidence type="ECO:0000256" key="4">
    <source>
        <dbReference type="ARBA" id="ARBA00023125"/>
    </source>
</evidence>
<gene>
    <name evidence="9" type="ORF">VITISV_004662</name>
</gene>
<evidence type="ECO:0000313" key="9">
    <source>
        <dbReference type="EMBL" id="CAN78297.1"/>
    </source>
</evidence>
<dbReference type="PROSITE" id="PS50811">
    <property type="entry name" value="WRKY"/>
    <property type="match status" value="2"/>
</dbReference>
<dbReference type="ExpressionAtlas" id="A5ATM7">
    <property type="expression patterns" value="baseline and differential"/>
</dbReference>
<evidence type="ECO:0000256" key="7">
    <source>
        <dbReference type="SAM" id="MobiDB-lite"/>
    </source>
</evidence>
<keyword evidence="4" id="KW-0238">DNA-binding</keyword>
<protein>
    <recommendedName>
        <fullName evidence="8">WRKY domain-containing protein</fullName>
    </recommendedName>
</protein>
<comment type="subcellular location">
    <subcellularLocation>
        <location evidence="1">Nucleus</location>
    </subcellularLocation>
</comment>
<dbReference type="EMBL" id="AM435049">
    <property type="protein sequence ID" value="CAN78297.1"/>
    <property type="molecule type" value="Genomic_DNA"/>
</dbReference>
<evidence type="ECO:0000259" key="8">
    <source>
        <dbReference type="PROSITE" id="PS50811"/>
    </source>
</evidence>
<dbReference type="InterPro" id="IPR003657">
    <property type="entry name" value="WRKY_dom"/>
</dbReference>
<proteinExistence type="predicted"/>
<evidence type="ECO:0000256" key="6">
    <source>
        <dbReference type="ARBA" id="ARBA00023242"/>
    </source>
</evidence>
<keyword evidence="5" id="KW-0804">Transcription</keyword>
<keyword evidence="3" id="KW-0805">Transcription regulation</keyword>
<organism evidence="9">
    <name type="scientific">Vitis vinifera</name>
    <name type="common">Grape</name>
    <dbReference type="NCBI Taxonomy" id="29760"/>
    <lineage>
        <taxon>Eukaryota</taxon>
        <taxon>Viridiplantae</taxon>
        <taxon>Streptophyta</taxon>
        <taxon>Embryophyta</taxon>
        <taxon>Tracheophyta</taxon>
        <taxon>Spermatophyta</taxon>
        <taxon>Magnoliopsida</taxon>
        <taxon>eudicotyledons</taxon>
        <taxon>Gunneridae</taxon>
        <taxon>Pentapetalae</taxon>
        <taxon>rosids</taxon>
        <taxon>Vitales</taxon>
        <taxon>Vitaceae</taxon>
        <taxon>Viteae</taxon>
        <taxon>Vitis</taxon>
    </lineage>
</organism>
<dbReference type="GO" id="GO:0043565">
    <property type="term" value="F:sequence-specific DNA binding"/>
    <property type="evidence" value="ECO:0007669"/>
    <property type="project" value="InterPro"/>
</dbReference>
<feature type="domain" description="WRKY" evidence="8">
    <location>
        <begin position="552"/>
        <end position="617"/>
    </location>
</feature>
<dbReference type="AlphaFoldDB" id="A5ATM7"/>
<accession>A5ATM7</accession>
<evidence type="ECO:0000256" key="1">
    <source>
        <dbReference type="ARBA" id="ARBA00004123"/>
    </source>
</evidence>
<dbReference type="Gene3D" id="2.20.25.80">
    <property type="entry name" value="WRKY domain"/>
    <property type="match status" value="2"/>
</dbReference>
<feature type="region of interest" description="Disordered" evidence="7">
    <location>
        <begin position="1"/>
        <end position="38"/>
    </location>
</feature>
<feature type="compositionally biased region" description="Polar residues" evidence="7">
    <location>
        <begin position="357"/>
        <end position="374"/>
    </location>
</feature>
<evidence type="ECO:0000256" key="5">
    <source>
        <dbReference type="ARBA" id="ARBA00023163"/>
    </source>
</evidence>
<feature type="region of interest" description="Disordered" evidence="7">
    <location>
        <begin position="718"/>
        <end position="742"/>
    </location>
</feature>
<dbReference type="GO" id="GO:0005634">
    <property type="term" value="C:nucleus"/>
    <property type="evidence" value="ECO:0007669"/>
    <property type="project" value="UniProtKB-SubCell"/>
</dbReference>
<dbReference type="SUPFAM" id="SSF118290">
    <property type="entry name" value="WRKY DNA-binding domain"/>
    <property type="match status" value="2"/>
</dbReference>
<keyword evidence="6" id="KW-0539">Nucleus</keyword>
<dbReference type="FunFam" id="2.20.25.80:FF:000001">
    <property type="entry name" value="WRKY transcription factor 33"/>
    <property type="match status" value="1"/>
</dbReference>
<evidence type="ECO:0000256" key="2">
    <source>
        <dbReference type="ARBA" id="ARBA00022737"/>
    </source>
</evidence>
<feature type="compositionally biased region" description="Basic and acidic residues" evidence="7">
    <location>
        <begin position="1"/>
        <end position="12"/>
    </location>
</feature>
<dbReference type="InterPro" id="IPR036576">
    <property type="entry name" value="WRKY_dom_sf"/>
</dbReference>
<keyword evidence="2" id="KW-0677">Repeat</keyword>
<feature type="region of interest" description="Disordered" evidence="7">
    <location>
        <begin position="346"/>
        <end position="378"/>
    </location>
</feature>
<dbReference type="GO" id="GO:0003700">
    <property type="term" value="F:DNA-binding transcription factor activity"/>
    <property type="evidence" value="ECO:0007669"/>
    <property type="project" value="InterPro"/>
</dbReference>
<sequence>MRIKMLEREMKDRKRSAAALVPRHQQQQELGSKHPWTKPAGAAVPSVAGFLPDRSVPYLSSSVELQGLAGPTPSTARYTAPSAGLYCSAGVPMSFPGNLSPARPHITVIVVKQLVYKNKKPEVSILPRLCSTILNIDITGLPGFASFLTGARKERVRGSRGETEAWVIGQPGKATSCSHTLSTECGIPEWRSHRFSRTTPPKKPLLYLLYTPPMSPPDLTAAPATASCPPPSSRSLAPLASPSLPLSQIKGVLVQVEYMEMKSWVVLLIGGLSLPQVPTGSFAKPQMIHGSVGSNLNHQQVKPFIPVQAQHPDLSLMPSPTVKSEMMAPSNELSLCSPGHMVTSLESAPAEVDSDELNQQGHPNNGVQASQSDQKGIGPSAVVERSSEDGYNWRKYGQKHVKGSEFPRSYYKCTHPNCEVKKLFERAHDGQIVEIIYKGTHDHPKPQPSRRYASGAILPVQEERPDKVSSLIGRDDKSPSIYGQMAHNIDPNGTPELSPVAANDDVVEGAILDEVDEDDPLSKRRKMEIGGIDVTPVVKPIREPRVVVQTLSEVDILDDGYRWRKYGQKVVRGNPNPRSYYKCTNAGCPVRKHVERASHDPKAVITTYEGKHNHDVPTARTNSHDAAGQVALNGMPMIRSEENDTISLDLGVGINSASENRPNVQHQTLHAELVLTQTRTNNSNFQAVQATPVSRYYGVLNNGMDLYGFRENLGESRSFETPPLNHSSNPCPQSMGRILMGP</sequence>